<dbReference type="SUPFAM" id="SSF74788">
    <property type="entry name" value="Cullin repeat-like"/>
    <property type="match status" value="1"/>
</dbReference>
<dbReference type="InterPro" id="IPR046364">
    <property type="entry name" value="Exo70_C"/>
</dbReference>
<dbReference type="Pfam" id="PF20669">
    <property type="entry name" value="Exo70_N"/>
    <property type="match status" value="1"/>
</dbReference>
<evidence type="ECO:0000256" key="2">
    <source>
        <dbReference type="ARBA" id="ARBA00022448"/>
    </source>
</evidence>
<feature type="compositionally biased region" description="Low complexity" evidence="4">
    <location>
        <begin position="157"/>
        <end position="167"/>
    </location>
</feature>
<proteinExistence type="inferred from homology"/>
<dbReference type="Pfam" id="PF03081">
    <property type="entry name" value="Exo70_C"/>
    <property type="match status" value="1"/>
</dbReference>
<dbReference type="AlphaFoldDB" id="A0AAD8P1L7"/>
<dbReference type="GO" id="GO:0000145">
    <property type="term" value="C:exocyst"/>
    <property type="evidence" value="ECO:0007669"/>
    <property type="project" value="InterPro"/>
</dbReference>
<protein>
    <recommendedName>
        <fullName evidence="3">Exocyst subunit Exo70 family protein</fullName>
    </recommendedName>
</protein>
<accession>A0AAD8P1L7</accession>
<dbReference type="FunFam" id="1.20.1280.170:FF:000003">
    <property type="entry name" value="Exocyst subunit Exo70 family protein"/>
    <property type="match status" value="1"/>
</dbReference>
<evidence type="ECO:0000313" key="6">
    <source>
        <dbReference type="EMBL" id="KAK1428762.1"/>
    </source>
</evidence>
<evidence type="ECO:0000256" key="4">
    <source>
        <dbReference type="SAM" id="MobiDB-lite"/>
    </source>
</evidence>
<dbReference type="GO" id="GO:0015031">
    <property type="term" value="P:protein transport"/>
    <property type="evidence" value="ECO:0007669"/>
    <property type="project" value="UniProtKB-KW"/>
</dbReference>
<sequence length="652" mass="74178">MRGLLFTSSKPSSPSHSSYHSPARTPKTTLYKPYSPTHSSVYSPAWTPRSTPSHHRTFSASIQEEDLMDAEQVIQRWDLNSPYYTKLDSLFSEDRREARRFLKSVNNLQNAMHSFVSESASSEKIIHAQKLMQVAMKRLEKEFYKILSTNRKSLDSESVSESVSNRSSRTRLSVSDEDNASDEDDRISTSETTVSDVTVSELVMADLKSIADCMISSGYGKECVNVYKILRKSIVDETMYNLGIKNYSLNQINKMDWETIEPKIKTWLYAEKIAVKSLFSSERILCDYVFSSSDKIRESCFSEICKQQAISLFEFPELVAKSKKSMERMFRSLDMYTAISDHWPEIETIFSFESTSTVRTQAIASYVKLGDAIRSMLTDFESTMQKETLKSPVSGGGVHPLTRYVMNYLVFLSDYSESLSDILADYPLQIHTPLPESYFSTTNSDASSSFSSISERFAWLVLVLLCKIDAGAELYKDVAQSYLFLVNNLNYVILKVSNSNLQILIGEDWMVKHKQKVKQYATNYERMAWNKVISSIPANHNMNLSIESARDCFRRFNLEFNDACKKQSTWIICDNKVRDEIKVSLSKNIIPAYKALYEQYRGCFRGVDSVVRYSPEDLGNWLSDLFHGAGASGSVKTTSSHHSSSSSLSRSH</sequence>
<evidence type="ECO:0000259" key="5">
    <source>
        <dbReference type="Pfam" id="PF03081"/>
    </source>
</evidence>
<gene>
    <name evidence="6" type="ORF">QVD17_17602</name>
</gene>
<evidence type="ECO:0000313" key="7">
    <source>
        <dbReference type="Proteomes" id="UP001229421"/>
    </source>
</evidence>
<reference evidence="6" key="1">
    <citation type="journal article" date="2023" name="bioRxiv">
        <title>Improved chromosome-level genome assembly for marigold (Tagetes erecta).</title>
        <authorList>
            <person name="Jiang F."/>
            <person name="Yuan L."/>
            <person name="Wang S."/>
            <person name="Wang H."/>
            <person name="Xu D."/>
            <person name="Wang A."/>
            <person name="Fan W."/>
        </authorList>
    </citation>
    <scope>NUCLEOTIDE SEQUENCE</scope>
    <source>
        <strain evidence="6">WSJ</strain>
        <tissue evidence="6">Leaf</tissue>
    </source>
</reference>
<keyword evidence="3" id="KW-0268">Exocytosis</keyword>
<feature type="region of interest" description="Disordered" evidence="4">
    <location>
        <begin position="1"/>
        <end position="37"/>
    </location>
</feature>
<dbReference type="PANTHER" id="PTHR12542:SF17">
    <property type="entry name" value="EXOCYST SUBUNIT EXO70 FAMILY PROTEIN"/>
    <property type="match status" value="1"/>
</dbReference>
<dbReference type="InterPro" id="IPR016159">
    <property type="entry name" value="Cullin_repeat-like_dom_sf"/>
</dbReference>
<evidence type="ECO:0000256" key="3">
    <source>
        <dbReference type="RuleBase" id="RU365026"/>
    </source>
</evidence>
<keyword evidence="2 3" id="KW-0813">Transport</keyword>
<comment type="similarity">
    <text evidence="1 3">Belongs to the EXO70 family.</text>
</comment>
<dbReference type="GO" id="GO:0006887">
    <property type="term" value="P:exocytosis"/>
    <property type="evidence" value="ECO:0007669"/>
    <property type="project" value="UniProtKB-KW"/>
</dbReference>
<comment type="function">
    <text evidence="3">Component of the exocyst complex.</text>
</comment>
<comment type="caution">
    <text evidence="6">The sequence shown here is derived from an EMBL/GenBank/DDBJ whole genome shotgun (WGS) entry which is preliminary data.</text>
</comment>
<keyword evidence="7" id="KW-1185">Reference proteome</keyword>
<name>A0AAD8P1L7_TARER</name>
<dbReference type="GO" id="GO:0005546">
    <property type="term" value="F:phosphatidylinositol-4,5-bisphosphate binding"/>
    <property type="evidence" value="ECO:0007669"/>
    <property type="project" value="InterPro"/>
</dbReference>
<evidence type="ECO:0000256" key="1">
    <source>
        <dbReference type="ARBA" id="ARBA00006756"/>
    </source>
</evidence>
<organism evidence="6 7">
    <name type="scientific">Tagetes erecta</name>
    <name type="common">African marigold</name>
    <dbReference type="NCBI Taxonomy" id="13708"/>
    <lineage>
        <taxon>Eukaryota</taxon>
        <taxon>Viridiplantae</taxon>
        <taxon>Streptophyta</taxon>
        <taxon>Embryophyta</taxon>
        <taxon>Tracheophyta</taxon>
        <taxon>Spermatophyta</taxon>
        <taxon>Magnoliopsida</taxon>
        <taxon>eudicotyledons</taxon>
        <taxon>Gunneridae</taxon>
        <taxon>Pentapetalae</taxon>
        <taxon>asterids</taxon>
        <taxon>campanulids</taxon>
        <taxon>Asterales</taxon>
        <taxon>Asteraceae</taxon>
        <taxon>Asteroideae</taxon>
        <taxon>Heliantheae alliance</taxon>
        <taxon>Tageteae</taxon>
        <taxon>Tagetes</taxon>
    </lineage>
</organism>
<dbReference type="InterPro" id="IPR004140">
    <property type="entry name" value="Exo70"/>
</dbReference>
<feature type="domain" description="Exocyst complex subunit Exo70 C-terminal" evidence="5">
    <location>
        <begin position="266"/>
        <end position="624"/>
    </location>
</feature>
<feature type="region of interest" description="Disordered" evidence="4">
    <location>
        <begin position="157"/>
        <end position="192"/>
    </location>
</feature>
<keyword evidence="3" id="KW-0653">Protein transport</keyword>
<dbReference type="Gene3D" id="1.20.1280.170">
    <property type="entry name" value="Exocyst complex component Exo70"/>
    <property type="match status" value="1"/>
</dbReference>
<feature type="compositionally biased region" description="Acidic residues" evidence="4">
    <location>
        <begin position="175"/>
        <end position="185"/>
    </location>
</feature>
<feature type="compositionally biased region" description="Low complexity" evidence="4">
    <location>
        <begin position="8"/>
        <end position="22"/>
    </location>
</feature>
<dbReference type="EMBL" id="JAUHHV010000004">
    <property type="protein sequence ID" value="KAK1428762.1"/>
    <property type="molecule type" value="Genomic_DNA"/>
</dbReference>
<dbReference type="PANTHER" id="PTHR12542">
    <property type="entry name" value="EXOCYST COMPLEX PROTEIN EXO70"/>
    <property type="match status" value="1"/>
</dbReference>
<dbReference type="Proteomes" id="UP001229421">
    <property type="component" value="Unassembled WGS sequence"/>
</dbReference>